<feature type="region of interest" description="Disordered" evidence="7">
    <location>
        <begin position="1"/>
        <end position="36"/>
    </location>
</feature>
<evidence type="ECO:0000256" key="5">
    <source>
        <dbReference type="ARBA" id="ARBA00022989"/>
    </source>
</evidence>
<reference evidence="9 10" key="1">
    <citation type="journal article" date="2018" name="Front. Microbiol.">
        <title>Genome Sequencing of Streptomyces atratus SCSIOZH16 and Activation Production of Nocardamine via Metabolic Engineering.</title>
        <authorList>
            <person name="Li Y."/>
            <person name="Zhang C."/>
            <person name="Liu C."/>
            <person name="Ju J."/>
            <person name="Ma J."/>
        </authorList>
    </citation>
    <scope>NUCLEOTIDE SEQUENCE [LARGE SCALE GENOMIC DNA]</scope>
    <source>
        <strain evidence="9 10">SCSIO_ZH16</strain>
    </source>
</reference>
<dbReference type="InterPro" id="IPR051907">
    <property type="entry name" value="DoxX-like_oxidoreductase"/>
</dbReference>
<keyword evidence="3" id="KW-1003">Cell membrane</keyword>
<organism evidence="9 10">
    <name type="scientific">Streptomyces atratus</name>
    <dbReference type="NCBI Taxonomy" id="1893"/>
    <lineage>
        <taxon>Bacteria</taxon>
        <taxon>Bacillati</taxon>
        <taxon>Actinomycetota</taxon>
        <taxon>Actinomycetes</taxon>
        <taxon>Kitasatosporales</taxon>
        <taxon>Streptomycetaceae</taxon>
        <taxon>Streptomyces</taxon>
    </lineage>
</organism>
<evidence type="ECO:0000256" key="6">
    <source>
        <dbReference type="ARBA" id="ARBA00023136"/>
    </source>
</evidence>
<evidence type="ECO:0000256" key="8">
    <source>
        <dbReference type="SAM" id="Phobius"/>
    </source>
</evidence>
<dbReference type="Proteomes" id="UP000252698">
    <property type="component" value="Chromosome"/>
</dbReference>
<evidence type="ECO:0000256" key="7">
    <source>
        <dbReference type="SAM" id="MobiDB-lite"/>
    </source>
</evidence>
<protein>
    <submittedName>
        <fullName evidence="9">DoxX family protein</fullName>
    </submittedName>
</protein>
<evidence type="ECO:0000313" key="10">
    <source>
        <dbReference type="Proteomes" id="UP000252698"/>
    </source>
</evidence>
<dbReference type="EMBL" id="CP027306">
    <property type="protein sequence ID" value="AXE77094.1"/>
    <property type="molecule type" value="Genomic_DNA"/>
</dbReference>
<dbReference type="InterPro" id="IPR032808">
    <property type="entry name" value="DoxX"/>
</dbReference>
<dbReference type="PANTHER" id="PTHR33452:SF1">
    <property type="entry name" value="INNER MEMBRANE PROTEIN YPHA-RELATED"/>
    <property type="match status" value="1"/>
</dbReference>
<proteinExistence type="inferred from homology"/>
<feature type="compositionally biased region" description="Pro residues" evidence="7">
    <location>
        <begin position="10"/>
        <end position="22"/>
    </location>
</feature>
<dbReference type="GO" id="GO:0005886">
    <property type="term" value="C:plasma membrane"/>
    <property type="evidence" value="ECO:0007669"/>
    <property type="project" value="UniProtKB-SubCell"/>
</dbReference>
<feature type="transmembrane region" description="Helical" evidence="8">
    <location>
        <begin position="150"/>
        <end position="169"/>
    </location>
</feature>
<keyword evidence="6 8" id="KW-0472">Membrane</keyword>
<evidence type="ECO:0000256" key="4">
    <source>
        <dbReference type="ARBA" id="ARBA00022692"/>
    </source>
</evidence>
<evidence type="ECO:0000256" key="3">
    <source>
        <dbReference type="ARBA" id="ARBA00022475"/>
    </source>
</evidence>
<dbReference type="KEGG" id="sata:C5746_09395"/>
<comment type="similarity">
    <text evidence="2">Belongs to the DoxX family.</text>
</comment>
<keyword evidence="4 8" id="KW-0812">Transmembrane</keyword>
<sequence>MEVSPGVVRPLPPAPRGAPPLTTPATALSRPAAAPEKAPAAPARAYDIGLLVLRLALGLIMAAHGTQKLFGWFGGGGIDGTGQFFAATGYPSPRAFAVVAGLSETLGGLGLALGLLTPLAAAAVAGTLVNAISVKWGGGFFAPQGVEYEILIALTAVTLALTGPGGIAVDRLLPWLRSHRIAYGVAAIVLGAAVAGVTLLLRH</sequence>
<feature type="compositionally biased region" description="Low complexity" evidence="7">
    <location>
        <begin position="23"/>
        <end position="36"/>
    </location>
</feature>
<keyword evidence="5 8" id="KW-1133">Transmembrane helix</keyword>
<evidence type="ECO:0000256" key="1">
    <source>
        <dbReference type="ARBA" id="ARBA00004651"/>
    </source>
</evidence>
<name>A0A2Z5JA05_STRAR</name>
<dbReference type="Pfam" id="PF07681">
    <property type="entry name" value="DoxX"/>
    <property type="match status" value="1"/>
</dbReference>
<gene>
    <name evidence="9" type="ORF">C5746_09395</name>
</gene>
<evidence type="ECO:0000256" key="2">
    <source>
        <dbReference type="ARBA" id="ARBA00006679"/>
    </source>
</evidence>
<feature type="transmembrane region" description="Helical" evidence="8">
    <location>
        <begin position="109"/>
        <end position="129"/>
    </location>
</feature>
<dbReference type="AlphaFoldDB" id="A0A2Z5JA05"/>
<dbReference type="PANTHER" id="PTHR33452">
    <property type="entry name" value="OXIDOREDUCTASE CATD-RELATED"/>
    <property type="match status" value="1"/>
</dbReference>
<comment type="subcellular location">
    <subcellularLocation>
        <location evidence="1">Cell membrane</location>
        <topology evidence="1">Multi-pass membrane protein</topology>
    </subcellularLocation>
</comment>
<accession>A0A2Z5JA05</accession>
<evidence type="ECO:0000313" key="9">
    <source>
        <dbReference type="EMBL" id="AXE77094.1"/>
    </source>
</evidence>
<feature type="transmembrane region" description="Helical" evidence="8">
    <location>
        <begin position="181"/>
        <end position="201"/>
    </location>
</feature>